<dbReference type="EMBL" id="CAJNBJ010000007">
    <property type="protein sequence ID" value="CAE6742557.1"/>
    <property type="molecule type" value="Genomic_DNA"/>
</dbReference>
<dbReference type="Proteomes" id="UP000675880">
    <property type="component" value="Unassembled WGS sequence"/>
</dbReference>
<proteinExistence type="predicted"/>
<sequence>MKRGLWGGEFCTDGYYVATLGARASWQIVER</sequence>
<evidence type="ECO:0000313" key="1">
    <source>
        <dbReference type="EMBL" id="CAE6742557.1"/>
    </source>
</evidence>
<reference evidence="1 2" key="1">
    <citation type="submission" date="2021-02" db="EMBL/GenBank/DDBJ databases">
        <authorList>
            <person name="Han P."/>
        </authorList>
    </citation>
    <scope>NUCLEOTIDE SEQUENCE [LARGE SCALE GENOMIC DNA]</scope>
    <source>
        <strain evidence="1">Candidatus Nitrospira sp. ZN2</strain>
    </source>
</reference>
<accession>A0ABM8RAX4</accession>
<organism evidence="1 2">
    <name type="scientific">Nitrospira defluvii</name>
    <dbReference type="NCBI Taxonomy" id="330214"/>
    <lineage>
        <taxon>Bacteria</taxon>
        <taxon>Pseudomonadati</taxon>
        <taxon>Nitrospirota</taxon>
        <taxon>Nitrospiria</taxon>
        <taxon>Nitrospirales</taxon>
        <taxon>Nitrospiraceae</taxon>
        <taxon>Nitrospira</taxon>
    </lineage>
</organism>
<keyword evidence="2" id="KW-1185">Reference proteome</keyword>
<comment type="caution">
    <text evidence="1">The sequence shown here is derived from an EMBL/GenBank/DDBJ whole genome shotgun (WGS) entry which is preliminary data.</text>
</comment>
<name>A0ABM8RAX4_9BACT</name>
<gene>
    <name evidence="1" type="ORF">NSPZN2_150051</name>
</gene>
<evidence type="ECO:0000313" key="2">
    <source>
        <dbReference type="Proteomes" id="UP000675880"/>
    </source>
</evidence>
<protein>
    <submittedName>
        <fullName evidence="1">Uncharacterized protein</fullName>
    </submittedName>
</protein>